<dbReference type="PANTHER" id="PTHR47966">
    <property type="entry name" value="BETA-SITE APP-CLEAVING ENZYME, ISOFORM A-RELATED"/>
    <property type="match status" value="1"/>
</dbReference>
<evidence type="ECO:0000313" key="7">
    <source>
        <dbReference type="Proteomes" id="UP000242519"/>
    </source>
</evidence>
<reference evidence="6 7" key="1">
    <citation type="submission" date="2017-04" db="EMBL/GenBank/DDBJ databases">
        <title>Draft genome sequence of Marssonina coronaria NL1: causal agent of apple blotch.</title>
        <authorList>
            <person name="Cheng Q."/>
        </authorList>
    </citation>
    <scope>NUCLEOTIDE SEQUENCE [LARGE SCALE GENOMIC DNA]</scope>
    <source>
        <strain evidence="6 7">NL1</strain>
    </source>
</reference>
<feature type="active site" evidence="2">
    <location>
        <position position="283"/>
    </location>
</feature>
<dbReference type="GO" id="GO:0004190">
    <property type="term" value="F:aspartic-type endopeptidase activity"/>
    <property type="evidence" value="ECO:0007669"/>
    <property type="project" value="InterPro"/>
</dbReference>
<gene>
    <name evidence="6" type="ORF">B2J93_3046</name>
</gene>
<feature type="domain" description="Peptidase A1" evidence="5">
    <location>
        <begin position="67"/>
        <end position="387"/>
    </location>
</feature>
<keyword evidence="7" id="KW-1185">Reference proteome</keyword>
<organism evidence="6 7">
    <name type="scientific">Diplocarpon coronariae</name>
    <dbReference type="NCBI Taxonomy" id="2795749"/>
    <lineage>
        <taxon>Eukaryota</taxon>
        <taxon>Fungi</taxon>
        <taxon>Dikarya</taxon>
        <taxon>Ascomycota</taxon>
        <taxon>Pezizomycotina</taxon>
        <taxon>Leotiomycetes</taxon>
        <taxon>Helotiales</taxon>
        <taxon>Drepanopezizaceae</taxon>
        <taxon>Diplocarpon</taxon>
    </lineage>
</organism>
<dbReference type="PROSITE" id="PS51767">
    <property type="entry name" value="PEPTIDASE_A1"/>
    <property type="match status" value="1"/>
</dbReference>
<evidence type="ECO:0000313" key="6">
    <source>
        <dbReference type="EMBL" id="OWP07299.1"/>
    </source>
</evidence>
<proteinExistence type="inferred from homology"/>
<dbReference type="InterPro" id="IPR001461">
    <property type="entry name" value="Aspartic_peptidase_A1"/>
</dbReference>
<dbReference type="PANTHER" id="PTHR47966:SF65">
    <property type="entry name" value="ASPARTIC-TYPE ENDOPEPTIDASE"/>
    <property type="match status" value="1"/>
</dbReference>
<evidence type="ECO:0000256" key="4">
    <source>
        <dbReference type="SAM" id="SignalP"/>
    </source>
</evidence>
<protein>
    <recommendedName>
        <fullName evidence="5">Peptidase A1 domain-containing protein</fullName>
    </recommendedName>
</protein>
<evidence type="ECO:0000256" key="2">
    <source>
        <dbReference type="PIRSR" id="PIRSR601461-1"/>
    </source>
</evidence>
<sequence>MISFLSTVTIAASLTSLGYGSAIPDSLSPPSLRRDVGILRLPVHATRHSRKRQSPDQVENYMTGTRYVVDFAIGTPPQLISLTLDTGSSETWVNPTCSSARGDLDINLCNRLPRYAANASSTAVDLGATNDLIYGKGTCRLRYYSDNVDIGGTIIKGQQFGVSSISSSLPTGFIGVGTGIELTGYPAILDSMATQGLINSRAFSLDLRSFESPDGTIIFGGIDTGRYRGPLEKLPIIPVQESPDKYPRYWVHVTSIGITKPGEAKKLYPPTSTDPKGQPAFLDSGGTVTRLPTALVAAIVADFPGAVEDGNTGIYAVDCAVADMNGTVDFGFGNTVINVPYQEFMWHISGFCYLGLAADDKMSILGASFLRAAFLVVDQDNRNIHLANSANCGTNLVAIGKGVDAVPSLTGDCAAALPTSPTTSNSTSRTASGSRPTPTPTEVLGAAHIQANHSSIYSTIHTTVFSTLYVTKTQNYMTSTAYSTAYATSAGVITQKVVAYTTICPLTEKATPTSSAHHQYQTNEITKTFFSTMTYTISTCPGAVTYCPYNQTAITTMPVSTSVHTERYMVATIGGIRVAPYELIANPAPVAPAIPIVYPVPRQSLPGKPVMHTPVPYKPSIPAAALEPVFYSTVPAFSATPMRTLLADSSAYGTGRPTGSIPYSTSPPFRSAAVMTRGNLWAVAAAALGLLVMA</sequence>
<dbReference type="Gene3D" id="2.40.70.10">
    <property type="entry name" value="Acid Proteases"/>
    <property type="match status" value="2"/>
</dbReference>
<comment type="similarity">
    <text evidence="1">Belongs to the peptidase A1 family.</text>
</comment>
<dbReference type="AlphaFoldDB" id="A0A218ZGW6"/>
<dbReference type="SUPFAM" id="SSF50630">
    <property type="entry name" value="Acid proteases"/>
    <property type="match status" value="1"/>
</dbReference>
<evidence type="ECO:0000256" key="3">
    <source>
        <dbReference type="SAM" id="MobiDB-lite"/>
    </source>
</evidence>
<dbReference type="OrthoDB" id="771136at2759"/>
<comment type="caution">
    <text evidence="6">The sequence shown here is derived from an EMBL/GenBank/DDBJ whole genome shotgun (WGS) entry which is preliminary data.</text>
</comment>
<dbReference type="STRING" id="503106.A0A218ZGW6"/>
<dbReference type="InParanoid" id="A0A218ZGW6"/>
<feature type="signal peptide" evidence="4">
    <location>
        <begin position="1"/>
        <end position="20"/>
    </location>
</feature>
<dbReference type="Proteomes" id="UP000242519">
    <property type="component" value="Unassembled WGS sequence"/>
</dbReference>
<dbReference type="GO" id="GO:0006508">
    <property type="term" value="P:proteolysis"/>
    <property type="evidence" value="ECO:0007669"/>
    <property type="project" value="InterPro"/>
</dbReference>
<dbReference type="InterPro" id="IPR021109">
    <property type="entry name" value="Peptidase_aspartic_dom_sf"/>
</dbReference>
<dbReference type="EMBL" id="MZNU01000012">
    <property type="protein sequence ID" value="OWP07299.1"/>
    <property type="molecule type" value="Genomic_DNA"/>
</dbReference>
<feature type="chain" id="PRO_5012081198" description="Peptidase A1 domain-containing protein" evidence="4">
    <location>
        <begin position="21"/>
        <end position="694"/>
    </location>
</feature>
<feature type="compositionally biased region" description="Low complexity" evidence="3">
    <location>
        <begin position="417"/>
        <end position="432"/>
    </location>
</feature>
<dbReference type="InterPro" id="IPR033121">
    <property type="entry name" value="PEPTIDASE_A1"/>
</dbReference>
<name>A0A218ZGW6_9HELO</name>
<evidence type="ECO:0000256" key="1">
    <source>
        <dbReference type="ARBA" id="ARBA00007447"/>
    </source>
</evidence>
<dbReference type="Pfam" id="PF00026">
    <property type="entry name" value="Asp"/>
    <property type="match status" value="1"/>
</dbReference>
<keyword evidence="4" id="KW-0732">Signal</keyword>
<evidence type="ECO:0000259" key="5">
    <source>
        <dbReference type="PROSITE" id="PS51767"/>
    </source>
</evidence>
<accession>A0A218ZGW6</accession>
<dbReference type="PRINTS" id="PR00792">
    <property type="entry name" value="PEPSIN"/>
</dbReference>
<feature type="region of interest" description="Disordered" evidence="3">
    <location>
        <begin position="417"/>
        <end position="440"/>
    </location>
</feature>
<feature type="active site" evidence="2">
    <location>
        <position position="85"/>
    </location>
</feature>